<dbReference type="Pfam" id="PF08974">
    <property type="entry name" value="DUF1877"/>
    <property type="match status" value="1"/>
</dbReference>
<dbReference type="Gene3D" id="3.40.1760.10">
    <property type="entry name" value="YfbM-like super family"/>
    <property type="match status" value="1"/>
</dbReference>
<protein>
    <recommendedName>
        <fullName evidence="3">DUF1877 family protein</fullName>
    </recommendedName>
</protein>
<reference evidence="1" key="1">
    <citation type="journal article" date="2014" name="Int. J. Syst. Evol. Microbiol.">
        <title>Complete genome sequence of Corynebacterium casei LMG S-19264T (=DSM 44701T), isolated from a smear-ripened cheese.</title>
        <authorList>
            <consortium name="US DOE Joint Genome Institute (JGI-PGF)"/>
            <person name="Walter F."/>
            <person name="Albersmeier A."/>
            <person name="Kalinowski J."/>
            <person name="Ruckert C."/>
        </authorList>
    </citation>
    <scope>NUCLEOTIDE SEQUENCE</scope>
    <source>
        <strain evidence="1">JCM 5016</strain>
    </source>
</reference>
<evidence type="ECO:0008006" key="3">
    <source>
        <dbReference type="Google" id="ProtNLM"/>
    </source>
</evidence>
<dbReference type="EMBL" id="BMWH01000028">
    <property type="protein sequence ID" value="GHA08493.1"/>
    <property type="molecule type" value="Genomic_DNA"/>
</dbReference>
<evidence type="ECO:0000313" key="2">
    <source>
        <dbReference type="Proteomes" id="UP000623010"/>
    </source>
</evidence>
<organism evidence="1 2">
    <name type="scientific">Streptomyces echinoruber</name>
    <dbReference type="NCBI Taxonomy" id="68898"/>
    <lineage>
        <taxon>Bacteria</taxon>
        <taxon>Bacillati</taxon>
        <taxon>Actinomycetota</taxon>
        <taxon>Actinomycetes</taxon>
        <taxon>Kitasatosporales</taxon>
        <taxon>Streptomycetaceae</taxon>
        <taxon>Streptomyces</taxon>
    </lineage>
</organism>
<dbReference type="InterPro" id="IPR035944">
    <property type="entry name" value="YfbM-like_sf"/>
</dbReference>
<dbReference type="Proteomes" id="UP000623010">
    <property type="component" value="Unassembled WGS sequence"/>
</dbReference>
<dbReference type="RefSeq" id="WP_190060135.1">
    <property type="nucleotide sequence ID" value="NZ_BMWH01000028.1"/>
</dbReference>
<dbReference type="SUPFAM" id="SSF111069">
    <property type="entry name" value="Hypothetical protein yfbM"/>
    <property type="match status" value="1"/>
</dbReference>
<reference evidence="1" key="2">
    <citation type="submission" date="2020-09" db="EMBL/GenBank/DDBJ databases">
        <authorList>
            <person name="Sun Q."/>
            <person name="Ohkuma M."/>
        </authorList>
    </citation>
    <scope>NUCLEOTIDE SEQUENCE</scope>
    <source>
        <strain evidence="1">JCM 5016</strain>
    </source>
</reference>
<accession>A0A918RST1</accession>
<name>A0A918RST1_9ACTN</name>
<gene>
    <name evidence="1" type="ORF">GCM10010389_54520</name>
</gene>
<dbReference type="AlphaFoldDB" id="A0A918RST1"/>
<sequence length="164" mass="18792">MSMYFHLRAVRPAELRDDVHRLETLFRDDRDTVRARIGRHREEMLDHRYLDHELLYAGAPPHPAQDGPRVDVVLGGRPVFHSAQGMPPFLLLTPERVARVAGYLQRANFTALWRQARDDLLPRYGGPAAEPAARGAFARAHRNLTAFYTRTAERGDAVVKWLLF</sequence>
<comment type="caution">
    <text evidence="1">The sequence shown here is derived from an EMBL/GenBank/DDBJ whole genome shotgun (WGS) entry which is preliminary data.</text>
</comment>
<dbReference type="InterPro" id="IPR015068">
    <property type="entry name" value="DUF1877"/>
</dbReference>
<evidence type="ECO:0000313" key="1">
    <source>
        <dbReference type="EMBL" id="GHA08493.1"/>
    </source>
</evidence>
<proteinExistence type="predicted"/>
<keyword evidence="2" id="KW-1185">Reference proteome</keyword>